<evidence type="ECO:0000256" key="5">
    <source>
        <dbReference type="PROSITE-ProRule" id="PRU10141"/>
    </source>
</evidence>
<feature type="domain" description="Protein kinase" evidence="7">
    <location>
        <begin position="131"/>
        <end position="405"/>
    </location>
</feature>
<sequence length="424" mass="48179">MPTKALRNRLVGALWPQSLAGRGSRFLTPDDIGRPSKAVRTVHCVWHKTQGLLGLPKPWMDRWNLLQQEQQKNNENLFGPIHNESKNSISYRAKRKSIYVYPDLKKCPPDPQQARKALEVLSEPGEPVSKYEIQEIIGGGGYGTVFSAKERDNGKDVAIKQCDPHYVSKLPSLFLNELLALRICKHPNVVSLIACHMAFPIDEDSKLSNNLSISVRVPFLVMEYMETSLYNLLNLVYPANSLPEKMATFVMREVLTGMAFLHQKGVVHRDLKSDNILLSRNGKVKIADFGLSCRFAYRDEEFESTIGTCLWMSPEMIQCKPYTFRADIWSLGILFIELIDGEPPYMDLLNGGEAKDAIMKLIIVHPPVRPKREISPELEDVFRATLRYRSERRLSCTSILMMPALQNVSSMDRFASYVSSVLKF</sequence>
<proteinExistence type="inferred from homology"/>
<keyword evidence="4 5" id="KW-0067">ATP-binding</keyword>
<evidence type="ECO:0000256" key="2">
    <source>
        <dbReference type="ARBA" id="ARBA00012513"/>
    </source>
</evidence>
<evidence type="ECO:0000256" key="3">
    <source>
        <dbReference type="ARBA" id="ARBA00022741"/>
    </source>
</evidence>
<dbReference type="PROSITE" id="PS00108">
    <property type="entry name" value="PROTEIN_KINASE_ST"/>
    <property type="match status" value="1"/>
</dbReference>
<protein>
    <recommendedName>
        <fullName evidence="2">non-specific serine/threonine protein kinase</fullName>
        <ecNumber evidence="2">2.7.11.1</ecNumber>
    </recommendedName>
</protein>
<dbReference type="PROSITE" id="PS50011">
    <property type="entry name" value="PROTEIN_KINASE_DOM"/>
    <property type="match status" value="1"/>
</dbReference>
<dbReference type="Gene3D" id="1.10.510.10">
    <property type="entry name" value="Transferase(Phosphotransferase) domain 1"/>
    <property type="match status" value="1"/>
</dbReference>
<evidence type="ECO:0000313" key="9">
    <source>
        <dbReference type="Proteomes" id="UP000594260"/>
    </source>
</evidence>
<dbReference type="SUPFAM" id="SSF56112">
    <property type="entry name" value="Protein kinase-like (PK-like)"/>
    <property type="match status" value="1"/>
</dbReference>
<dbReference type="EC" id="2.7.11.1" evidence="2"/>
<dbReference type="GeneID" id="111250351"/>
<dbReference type="GO" id="GO:0005524">
    <property type="term" value="F:ATP binding"/>
    <property type="evidence" value="ECO:0007669"/>
    <property type="project" value="UniProtKB-UniRule"/>
</dbReference>
<dbReference type="RefSeq" id="XP_022661203.1">
    <property type="nucleotide sequence ID" value="XM_022805468.1"/>
</dbReference>
<keyword evidence="6" id="KW-0808">Transferase</keyword>
<keyword evidence="3 5" id="KW-0547">Nucleotide-binding</keyword>
<reference evidence="8" key="1">
    <citation type="submission" date="2021-01" db="UniProtKB">
        <authorList>
            <consortium name="EnsemblMetazoa"/>
        </authorList>
    </citation>
    <scope>IDENTIFICATION</scope>
</reference>
<dbReference type="InParanoid" id="A0A7M7K6Q1"/>
<evidence type="ECO:0000256" key="1">
    <source>
        <dbReference type="ARBA" id="ARBA00008874"/>
    </source>
</evidence>
<feature type="binding site" evidence="5">
    <location>
        <position position="160"/>
    </location>
    <ligand>
        <name>ATP</name>
        <dbReference type="ChEBI" id="CHEBI:30616"/>
    </ligand>
</feature>
<dbReference type="InterPro" id="IPR000719">
    <property type="entry name" value="Prot_kinase_dom"/>
</dbReference>
<dbReference type="Pfam" id="PF00069">
    <property type="entry name" value="Pkinase"/>
    <property type="match status" value="1"/>
</dbReference>
<dbReference type="Proteomes" id="UP000594260">
    <property type="component" value="Unplaced"/>
</dbReference>
<comment type="similarity">
    <text evidence="1">Belongs to the protein kinase superfamily. STE Ser/Thr protein kinase family. STE20 subfamily.</text>
</comment>
<dbReference type="InterPro" id="IPR008271">
    <property type="entry name" value="Ser/Thr_kinase_AS"/>
</dbReference>
<organism evidence="8 9">
    <name type="scientific">Varroa destructor</name>
    <name type="common">Honeybee mite</name>
    <dbReference type="NCBI Taxonomy" id="109461"/>
    <lineage>
        <taxon>Eukaryota</taxon>
        <taxon>Metazoa</taxon>
        <taxon>Ecdysozoa</taxon>
        <taxon>Arthropoda</taxon>
        <taxon>Chelicerata</taxon>
        <taxon>Arachnida</taxon>
        <taxon>Acari</taxon>
        <taxon>Parasitiformes</taxon>
        <taxon>Mesostigmata</taxon>
        <taxon>Gamasina</taxon>
        <taxon>Dermanyssoidea</taxon>
        <taxon>Varroidae</taxon>
        <taxon>Varroa</taxon>
    </lineage>
</organism>
<evidence type="ECO:0000256" key="6">
    <source>
        <dbReference type="RuleBase" id="RU000304"/>
    </source>
</evidence>
<dbReference type="AlphaFoldDB" id="A0A7M7K6Q1"/>
<dbReference type="PROSITE" id="PS00107">
    <property type="entry name" value="PROTEIN_KINASE_ATP"/>
    <property type="match status" value="1"/>
</dbReference>
<keyword evidence="6" id="KW-0418">Kinase</keyword>
<dbReference type="OrthoDB" id="2914378at2759"/>
<dbReference type="KEGG" id="vde:111250351"/>
<dbReference type="InterPro" id="IPR011009">
    <property type="entry name" value="Kinase-like_dom_sf"/>
</dbReference>
<evidence type="ECO:0000259" key="7">
    <source>
        <dbReference type="PROSITE" id="PS50011"/>
    </source>
</evidence>
<dbReference type="InterPro" id="IPR017441">
    <property type="entry name" value="Protein_kinase_ATP_BS"/>
</dbReference>
<keyword evidence="9" id="KW-1185">Reference proteome</keyword>
<evidence type="ECO:0000313" key="8">
    <source>
        <dbReference type="EnsemblMetazoa" id="XP_022661203"/>
    </source>
</evidence>
<dbReference type="PANTHER" id="PTHR45832">
    <property type="entry name" value="SERINE/THREONINE-PROTEIN KINASE SAMKA-RELATED-RELATED"/>
    <property type="match status" value="1"/>
</dbReference>
<dbReference type="OMA" id="ALRICKH"/>
<dbReference type="EnsemblMetazoa" id="XM_022805468">
    <property type="protein sequence ID" value="XP_022661203"/>
    <property type="gene ID" value="LOC111250351"/>
</dbReference>
<accession>A0A7M7K6Q1</accession>
<dbReference type="InterPro" id="IPR051931">
    <property type="entry name" value="PAK3-like"/>
</dbReference>
<dbReference type="GO" id="GO:0004674">
    <property type="term" value="F:protein serine/threonine kinase activity"/>
    <property type="evidence" value="ECO:0007669"/>
    <property type="project" value="UniProtKB-KW"/>
</dbReference>
<dbReference type="PANTHER" id="PTHR45832:SF22">
    <property type="entry name" value="SERINE_THREONINE-PROTEIN KINASE SAMKA-RELATED"/>
    <property type="match status" value="1"/>
</dbReference>
<evidence type="ECO:0000256" key="4">
    <source>
        <dbReference type="ARBA" id="ARBA00022840"/>
    </source>
</evidence>
<keyword evidence="6" id="KW-0723">Serine/threonine-protein kinase</keyword>
<name>A0A7M7K6Q1_VARDE</name>
<dbReference type="SMART" id="SM00220">
    <property type="entry name" value="S_TKc"/>
    <property type="match status" value="1"/>
</dbReference>